<feature type="compositionally biased region" description="Basic and acidic residues" evidence="1">
    <location>
        <begin position="192"/>
        <end position="201"/>
    </location>
</feature>
<proteinExistence type="predicted"/>
<dbReference type="HOGENOM" id="CLU_1183227_0_0_4"/>
<dbReference type="EMBL" id="CP002013">
    <property type="protein sequence ID" value="ADG15007.1"/>
    <property type="molecule type" value="Genomic_DNA"/>
</dbReference>
<dbReference type="AlphaFoldDB" id="D5W5G5"/>
<protein>
    <submittedName>
        <fullName evidence="2">Uncharacterized protein</fullName>
    </submittedName>
</protein>
<accession>D5W5G5</accession>
<feature type="region of interest" description="Disordered" evidence="1">
    <location>
        <begin position="154"/>
        <end position="201"/>
    </location>
</feature>
<reference evidence="2 3" key="1">
    <citation type="submission" date="2010-04" db="EMBL/GenBank/DDBJ databases">
        <title>Complete sequence of chromosome 1 of Burkholderia sp. CCGE1002.</title>
        <authorList>
            <consortium name="US DOE Joint Genome Institute"/>
            <person name="Lucas S."/>
            <person name="Copeland A."/>
            <person name="Lapidus A."/>
            <person name="Cheng J.-F."/>
            <person name="Bruce D."/>
            <person name="Goodwin L."/>
            <person name="Pitluck S."/>
            <person name="Chertkov O."/>
            <person name="Detter J.C."/>
            <person name="Han C."/>
            <person name="Tapia R."/>
            <person name="Land M."/>
            <person name="Hauser L."/>
            <person name="Kyrpides N."/>
            <person name="Ovchinnikova G."/>
            <person name="Martinez-Romero E."/>
            <person name="Hernandez M.A.R."/>
            <person name="Tiedje J.M."/>
            <person name="Woyke T."/>
        </authorList>
    </citation>
    <scope>NUCLEOTIDE SEQUENCE [LARGE SCALE GENOMIC DNA]</scope>
    <source>
        <strain evidence="2 3">CCGE1002</strain>
    </source>
</reference>
<reference evidence="2 3" key="2">
    <citation type="journal article" date="2012" name="J. Bacteriol.">
        <title>Genome Sequences of Burkholderia sp. Strains CCGE1002 and H160, Isolated from Legume Nodules in Mexico and Brazil.</title>
        <authorList>
            <person name="Ormeno-Orrillo E."/>
            <person name="Rogel M.A."/>
            <person name="Chueire L.M."/>
            <person name="Tiedje J.M."/>
            <person name="Martinez-Romero E."/>
            <person name="Hungria M."/>
        </authorList>
    </citation>
    <scope>NUCLEOTIDE SEQUENCE [LARGE SCALE GENOMIC DNA]</scope>
    <source>
        <strain evidence="2 3">CCGE1002</strain>
    </source>
</reference>
<evidence type="ECO:0000313" key="2">
    <source>
        <dbReference type="EMBL" id="ADG15007.1"/>
    </source>
</evidence>
<name>D5W5G5_PARAM</name>
<dbReference type="Proteomes" id="UP000002190">
    <property type="component" value="Chromosome 1"/>
</dbReference>
<evidence type="ECO:0000313" key="3">
    <source>
        <dbReference type="Proteomes" id="UP000002190"/>
    </source>
</evidence>
<sequence>MRTSCRASATRATACSVRRTDTQAPAGWLGSVPALKRPRFRRHPAVPATHRRRLRSFSLRFRCIRGRFRAAAPLPHRRGVIKFESARRAARPARSLAPPSAISTGAPRLRIRSCGAWPRKLPRSHRAAALRPRLGRGSCMNRLERLPAGSVERRAGTARLGSAAGVAAPTGEHEQRARAAGSLSPDGLGSGHDTRGATREAPDIATTIALCVRPAGARDGEKYGGSFEMGQHQA</sequence>
<evidence type="ECO:0000256" key="1">
    <source>
        <dbReference type="SAM" id="MobiDB-lite"/>
    </source>
</evidence>
<organism evidence="2 3">
    <name type="scientific">Paraburkholderia atlantica</name>
    <dbReference type="NCBI Taxonomy" id="2654982"/>
    <lineage>
        <taxon>Bacteria</taxon>
        <taxon>Pseudomonadati</taxon>
        <taxon>Pseudomonadota</taxon>
        <taxon>Betaproteobacteria</taxon>
        <taxon>Burkholderiales</taxon>
        <taxon>Burkholderiaceae</taxon>
        <taxon>Paraburkholderia</taxon>
    </lineage>
</organism>
<dbReference type="STRING" id="640511.BC1002_0912"/>
<gene>
    <name evidence="2" type="ordered locus">BC1002_0912</name>
</gene>
<dbReference type="KEGG" id="bge:BC1002_0912"/>